<feature type="compositionally biased region" description="Basic and acidic residues" evidence="1">
    <location>
        <begin position="809"/>
        <end position="823"/>
    </location>
</feature>
<feature type="region of interest" description="Disordered" evidence="1">
    <location>
        <begin position="564"/>
        <end position="614"/>
    </location>
</feature>
<evidence type="ECO:0000313" key="3">
    <source>
        <dbReference type="Proteomes" id="UP001583172"/>
    </source>
</evidence>
<feature type="compositionally biased region" description="Pro residues" evidence="1">
    <location>
        <begin position="570"/>
        <end position="594"/>
    </location>
</feature>
<name>A0ABR3VDR7_HUMIN</name>
<proteinExistence type="predicted"/>
<reference evidence="2 3" key="1">
    <citation type="journal article" date="2024" name="Commun. Biol.">
        <title>Comparative genomic analysis of thermophilic fungi reveals convergent evolutionary adaptations and gene losses.</title>
        <authorList>
            <person name="Steindorff A.S."/>
            <person name="Aguilar-Pontes M.V."/>
            <person name="Robinson A.J."/>
            <person name="Andreopoulos B."/>
            <person name="LaButti K."/>
            <person name="Kuo A."/>
            <person name="Mondo S."/>
            <person name="Riley R."/>
            <person name="Otillar R."/>
            <person name="Haridas S."/>
            <person name="Lipzen A."/>
            <person name="Grimwood J."/>
            <person name="Schmutz J."/>
            <person name="Clum A."/>
            <person name="Reid I.D."/>
            <person name="Moisan M.C."/>
            <person name="Butler G."/>
            <person name="Nguyen T.T.M."/>
            <person name="Dewar K."/>
            <person name="Conant G."/>
            <person name="Drula E."/>
            <person name="Henrissat B."/>
            <person name="Hansel C."/>
            <person name="Singer S."/>
            <person name="Hutchinson M.I."/>
            <person name="de Vries R.P."/>
            <person name="Natvig D.O."/>
            <person name="Powell A.J."/>
            <person name="Tsang A."/>
            <person name="Grigoriev I.V."/>
        </authorList>
    </citation>
    <scope>NUCLEOTIDE SEQUENCE [LARGE SCALE GENOMIC DNA]</scope>
    <source>
        <strain evidence="2 3">CBS 620.91</strain>
    </source>
</reference>
<evidence type="ECO:0000256" key="1">
    <source>
        <dbReference type="SAM" id="MobiDB-lite"/>
    </source>
</evidence>
<feature type="region of interest" description="Disordered" evidence="1">
    <location>
        <begin position="808"/>
        <end position="857"/>
    </location>
</feature>
<feature type="region of interest" description="Disordered" evidence="1">
    <location>
        <begin position="1"/>
        <end position="38"/>
    </location>
</feature>
<dbReference type="EMBL" id="JAZGSY010000137">
    <property type="protein sequence ID" value="KAL1839857.1"/>
    <property type="molecule type" value="Genomic_DNA"/>
</dbReference>
<gene>
    <name evidence="2" type="ORF">VTJ49DRAFT_1043</name>
</gene>
<sequence length="857" mass="92673">MPSSSVLAAFPSSSWALTLPPSGQTMRQNEVPMDQNTSISEALVAVQTIEQTPTPPEDPEDGHLQRPATALAESSSTRPVLPPSAPVTPVLQTNSNDFTIGLVSRVRLKWNRTHPPYANSFGPVKFEQASRPGPGLVVWFVAARSKVDRIWCLLHESLRSLIHSSQEKLESQRPPSTKGAHPTYVLECYLMGPDQGHATPCVCVSSDADWYRKAICALVKECARHLLDEHKFGCRGVRGVKPRPCTSPRRLSDAQLKDFQVWFQSPQSQEANGRMIEIFHLGMGVGKATIGGVVEIDGQVFGMTVRHAFMMPETPECETNKVLPDDIATDTADFSTTGMWDFDSDESDYGEDSEDNNNNNDNEDNSLDCHINDDYNNAGGCADDDNTSSVLSRRPSKVVVPDPEVGDDSSVSGVKSDDPEAKQRLLHLAKQLSENAALVAPASDLDWALTKMPGAALNKPFSRPSRDSLPERVQIKTPNQLLEADLRTKGIFGIHNLLAPQPVLVASVIGAGPGSGASGSWAMKRTDGEFVGMLIGSCPSVGSVYILPIQEILDDVFQHMGTTPTVPIFPSSPSPPSPSSRRSTPPPLEPPPLPLSRTGGGRPQGALDSPVNPVDSTELCGVGFPSSSSNPINVENVDLVFVQGFSGGTPAPTSYGAELFNDPGDADLTADQLSYLDFIDWERYDRDHGEHFEPINGPGIDHMHAGGTHNEVVGGLPQSSTPAYPGGPSSANMAAPVVQNMTHSTDPTMTTDSTVATSIFPEDEDLRVMTMAYQNQPLSVWPTLTTDSTLRVTTMPFDSTVVTSIYPEESLHDLDKPQEEQNTRRRKKSRSVDGKGPNPDSRGPDTSNHGMEKRRIP</sequence>
<dbReference type="Proteomes" id="UP001583172">
    <property type="component" value="Unassembled WGS sequence"/>
</dbReference>
<feature type="region of interest" description="Disordered" evidence="1">
    <location>
        <begin position="51"/>
        <end position="89"/>
    </location>
</feature>
<feature type="compositionally biased region" description="Acidic residues" evidence="1">
    <location>
        <begin position="342"/>
        <end position="366"/>
    </location>
</feature>
<evidence type="ECO:0000313" key="2">
    <source>
        <dbReference type="EMBL" id="KAL1839857.1"/>
    </source>
</evidence>
<feature type="compositionally biased region" description="Low complexity" evidence="1">
    <location>
        <begin position="397"/>
        <end position="414"/>
    </location>
</feature>
<feature type="compositionally biased region" description="Polar residues" evidence="1">
    <location>
        <begin position="21"/>
        <end position="38"/>
    </location>
</feature>
<feature type="compositionally biased region" description="Low complexity" evidence="1">
    <location>
        <begin position="1"/>
        <end position="14"/>
    </location>
</feature>
<protein>
    <submittedName>
        <fullName evidence="2">Uncharacterized protein</fullName>
    </submittedName>
</protein>
<accession>A0ABR3VDR7</accession>
<comment type="caution">
    <text evidence="2">The sequence shown here is derived from an EMBL/GenBank/DDBJ whole genome shotgun (WGS) entry which is preliminary data.</text>
</comment>
<keyword evidence="3" id="KW-1185">Reference proteome</keyword>
<organism evidence="2 3">
    <name type="scientific">Humicola insolens</name>
    <name type="common">Soft-rot fungus</name>
    <dbReference type="NCBI Taxonomy" id="85995"/>
    <lineage>
        <taxon>Eukaryota</taxon>
        <taxon>Fungi</taxon>
        <taxon>Dikarya</taxon>
        <taxon>Ascomycota</taxon>
        <taxon>Pezizomycotina</taxon>
        <taxon>Sordariomycetes</taxon>
        <taxon>Sordariomycetidae</taxon>
        <taxon>Sordariales</taxon>
        <taxon>Chaetomiaceae</taxon>
        <taxon>Mycothermus</taxon>
    </lineage>
</organism>
<feature type="region of interest" description="Disordered" evidence="1">
    <location>
        <begin position="333"/>
        <end position="418"/>
    </location>
</feature>